<dbReference type="Pfam" id="PF11159">
    <property type="entry name" value="DUF2939"/>
    <property type="match status" value="1"/>
</dbReference>
<dbReference type="AlphaFoldDB" id="A0A1H0EG19"/>
<dbReference type="InterPro" id="IPR021330">
    <property type="entry name" value="DUF2939"/>
</dbReference>
<accession>A0A1H0EG19</accession>
<protein>
    <recommendedName>
        <fullName evidence="3">DUF2939 domain-containing protein</fullName>
    </recommendedName>
</protein>
<gene>
    <name evidence="1" type="ORF">SAMN05216193_105162</name>
</gene>
<keyword evidence="2" id="KW-1185">Reference proteome</keyword>
<evidence type="ECO:0008006" key="3">
    <source>
        <dbReference type="Google" id="ProtNLM"/>
    </source>
</evidence>
<dbReference type="OrthoDB" id="892694at2"/>
<dbReference type="STRING" id="198616.SAMN05216193_105162"/>
<organism evidence="1 2">
    <name type="scientific">Pseudomonas jinjuensis</name>
    <dbReference type="NCBI Taxonomy" id="198616"/>
    <lineage>
        <taxon>Bacteria</taxon>
        <taxon>Pseudomonadati</taxon>
        <taxon>Pseudomonadota</taxon>
        <taxon>Gammaproteobacteria</taxon>
        <taxon>Pseudomonadales</taxon>
        <taxon>Pseudomonadaceae</taxon>
        <taxon>Pseudomonas</taxon>
    </lineage>
</organism>
<proteinExistence type="predicted"/>
<sequence length="357" mass="39414">MKKKIALVAVGLLAAMAGGFYYYTTTPSYSVLQIRESVESHDVALFEKHVDVDTLFNRLIDDVMAQQLAKSAGGEKDAWGKLGSAIGAGMVQMIKPTLVSGLKSSTLQYIETGDLSKQGSPTAGPTLPAGGATEKASLHGMAANFGMEEGQVLDYQIEQRGKVAMVTVPYRNEELDLPLQMQFTLRDQGGYWQLVQFNNAAELISTIEQEQQRRLVAANSRIEAELGSRVQFVGSEKHNEADKWEINKKVYLGVAFESMSDQPLKGWTGTLEVLDADLQPYFAFNANGEFDQPLARGMRETMVWKVDINQFMDGHKELWAAPEGKLNVRVKTSLVRFDDGTSIEKLGSYAELRKTKG</sequence>
<name>A0A1H0EG19_9PSED</name>
<evidence type="ECO:0000313" key="2">
    <source>
        <dbReference type="Proteomes" id="UP000242957"/>
    </source>
</evidence>
<evidence type="ECO:0000313" key="1">
    <source>
        <dbReference type="EMBL" id="SDN81394.1"/>
    </source>
</evidence>
<dbReference type="RefSeq" id="WP_084310575.1">
    <property type="nucleotide sequence ID" value="NZ_FNIJ01000005.1"/>
</dbReference>
<reference evidence="2" key="1">
    <citation type="submission" date="2016-10" db="EMBL/GenBank/DDBJ databases">
        <authorList>
            <person name="Varghese N."/>
            <person name="Submissions S."/>
        </authorList>
    </citation>
    <scope>NUCLEOTIDE SEQUENCE [LARGE SCALE GENOMIC DNA]</scope>
    <source>
        <strain evidence="2">JCM 21621</strain>
    </source>
</reference>
<dbReference type="EMBL" id="FNIJ01000005">
    <property type="protein sequence ID" value="SDN81394.1"/>
    <property type="molecule type" value="Genomic_DNA"/>
</dbReference>
<dbReference type="Proteomes" id="UP000242957">
    <property type="component" value="Unassembled WGS sequence"/>
</dbReference>